<protein>
    <submittedName>
        <fullName evidence="1">Uncharacterized protein</fullName>
    </submittedName>
</protein>
<comment type="caution">
    <text evidence="1">The sequence shown here is derived from an EMBL/GenBank/DDBJ whole genome shotgun (WGS) entry which is preliminary data.</text>
</comment>
<dbReference type="Proteomes" id="UP001174909">
    <property type="component" value="Unassembled WGS sequence"/>
</dbReference>
<proteinExistence type="predicted"/>
<reference evidence="1" key="1">
    <citation type="submission" date="2023-03" db="EMBL/GenBank/DDBJ databases">
        <authorList>
            <person name="Steffen K."/>
            <person name="Cardenas P."/>
        </authorList>
    </citation>
    <scope>NUCLEOTIDE SEQUENCE</scope>
</reference>
<evidence type="ECO:0000313" key="2">
    <source>
        <dbReference type="Proteomes" id="UP001174909"/>
    </source>
</evidence>
<accession>A0AA35RR65</accession>
<sequence>MFHYRGNSQPVMTVASVTQRLFIRQPISTKVHIAS</sequence>
<dbReference type="EMBL" id="CASHTH010001438">
    <property type="protein sequence ID" value="CAI8015378.1"/>
    <property type="molecule type" value="Genomic_DNA"/>
</dbReference>
<organism evidence="1 2">
    <name type="scientific">Geodia barretti</name>
    <name type="common">Barrett's horny sponge</name>
    <dbReference type="NCBI Taxonomy" id="519541"/>
    <lineage>
        <taxon>Eukaryota</taxon>
        <taxon>Metazoa</taxon>
        <taxon>Porifera</taxon>
        <taxon>Demospongiae</taxon>
        <taxon>Heteroscleromorpha</taxon>
        <taxon>Tetractinellida</taxon>
        <taxon>Astrophorina</taxon>
        <taxon>Geodiidae</taxon>
        <taxon>Geodia</taxon>
    </lineage>
</organism>
<evidence type="ECO:0000313" key="1">
    <source>
        <dbReference type="EMBL" id="CAI8015378.1"/>
    </source>
</evidence>
<name>A0AA35RR65_GEOBA</name>
<dbReference type="AlphaFoldDB" id="A0AA35RR65"/>
<keyword evidence="2" id="KW-1185">Reference proteome</keyword>
<gene>
    <name evidence="1" type="ORF">GBAR_LOCUS9522</name>
</gene>